<dbReference type="InterPro" id="IPR002541">
    <property type="entry name" value="Cyt_c_assembly"/>
</dbReference>
<comment type="caution">
    <text evidence="8">The sequence shown here is derived from an EMBL/GenBank/DDBJ whole genome shotgun (WGS) entry which is preliminary data.</text>
</comment>
<dbReference type="NCBIfam" id="TIGR03144">
    <property type="entry name" value="cytochr_II_ccsB"/>
    <property type="match status" value="1"/>
</dbReference>
<keyword evidence="5 6" id="KW-0472">Membrane</keyword>
<gene>
    <name evidence="8" type="primary">ccsB</name>
    <name evidence="8" type="ORF">D1781_00060</name>
</gene>
<evidence type="ECO:0000256" key="1">
    <source>
        <dbReference type="ARBA" id="ARBA00004141"/>
    </source>
</evidence>
<dbReference type="InterPro" id="IPR045062">
    <property type="entry name" value="Cyt_c_biogenesis_CcsA/CcmC"/>
</dbReference>
<dbReference type="GO" id="GO:0005886">
    <property type="term" value="C:plasma membrane"/>
    <property type="evidence" value="ECO:0007669"/>
    <property type="project" value="TreeGrafter"/>
</dbReference>
<feature type="transmembrane region" description="Helical" evidence="6">
    <location>
        <begin position="101"/>
        <end position="117"/>
    </location>
</feature>
<sequence>MAVYLFAFIAFALDLARRSAESQARVDLVRRGSAATEAASGGTAVLVEAPPAPPAAAASTRRPAARTGIALLVVGVLLHLGAAVLRGVAAGRVPWANMYEFAMTGTLIMVVVYLVSLTRIDLRFLGSVISGFVVVLLGISTVSFHVAVSPLPPALQSYWLVLHVLVAMLGTGFFTLAAALSAAQLLQVRRGKRLGAGRGDRLRLLATIPDADRLENLAYRISVVGFILWTFTLIAGAIWANHAWGRYWGWDTKEVWTFIIWVVYAGYLHARATLGWRGTGSAWLNLIGYACILFNFGVVNVFFHGLHSYSGLPTGQ</sequence>
<feature type="transmembrane region" description="Helical" evidence="6">
    <location>
        <begin position="158"/>
        <end position="183"/>
    </location>
</feature>
<protein>
    <submittedName>
        <fullName evidence="8">C-type cytochrome biogenesis protein CcsB</fullName>
    </submittedName>
</protein>
<dbReference type="Pfam" id="PF01578">
    <property type="entry name" value="Cytochrom_C_asm"/>
    <property type="match status" value="1"/>
</dbReference>
<feature type="domain" description="Cytochrome c assembly protein" evidence="7">
    <location>
        <begin position="95"/>
        <end position="307"/>
    </location>
</feature>
<evidence type="ECO:0000259" key="7">
    <source>
        <dbReference type="Pfam" id="PF01578"/>
    </source>
</evidence>
<dbReference type="AlphaFoldDB" id="A0A3A1UAL1"/>
<keyword evidence="9" id="KW-1185">Reference proteome</keyword>
<evidence type="ECO:0000256" key="3">
    <source>
        <dbReference type="ARBA" id="ARBA00022748"/>
    </source>
</evidence>
<dbReference type="PANTHER" id="PTHR30071:SF1">
    <property type="entry name" value="CYTOCHROME B_B6 PROTEIN-RELATED"/>
    <property type="match status" value="1"/>
</dbReference>
<evidence type="ECO:0000256" key="5">
    <source>
        <dbReference type="ARBA" id="ARBA00023136"/>
    </source>
</evidence>
<organism evidence="8 9">
    <name type="scientific">Amnibacterium setariae</name>
    <dbReference type="NCBI Taxonomy" id="2306585"/>
    <lineage>
        <taxon>Bacteria</taxon>
        <taxon>Bacillati</taxon>
        <taxon>Actinomycetota</taxon>
        <taxon>Actinomycetes</taxon>
        <taxon>Micrococcales</taxon>
        <taxon>Microbacteriaceae</taxon>
        <taxon>Amnibacterium</taxon>
    </lineage>
</organism>
<evidence type="ECO:0000256" key="4">
    <source>
        <dbReference type="ARBA" id="ARBA00022989"/>
    </source>
</evidence>
<dbReference type="GO" id="GO:0020037">
    <property type="term" value="F:heme binding"/>
    <property type="evidence" value="ECO:0007669"/>
    <property type="project" value="InterPro"/>
</dbReference>
<name>A0A3A1UAL1_9MICO</name>
<proteinExistence type="predicted"/>
<dbReference type="Proteomes" id="UP000265742">
    <property type="component" value="Unassembled WGS sequence"/>
</dbReference>
<feature type="transmembrane region" description="Helical" evidence="6">
    <location>
        <begin position="124"/>
        <end position="146"/>
    </location>
</feature>
<dbReference type="EMBL" id="QXTG01000001">
    <property type="protein sequence ID" value="RIX31269.1"/>
    <property type="molecule type" value="Genomic_DNA"/>
</dbReference>
<dbReference type="InterPro" id="IPR017562">
    <property type="entry name" value="Cyt_c_biogenesis_CcsA"/>
</dbReference>
<keyword evidence="2 6" id="KW-0812">Transmembrane</keyword>
<keyword evidence="3" id="KW-0201">Cytochrome c-type biogenesis</keyword>
<evidence type="ECO:0000313" key="9">
    <source>
        <dbReference type="Proteomes" id="UP000265742"/>
    </source>
</evidence>
<dbReference type="PANTHER" id="PTHR30071">
    <property type="entry name" value="HEME EXPORTER PROTEIN C"/>
    <property type="match status" value="1"/>
</dbReference>
<feature type="transmembrane region" description="Helical" evidence="6">
    <location>
        <begin position="286"/>
        <end position="306"/>
    </location>
</feature>
<dbReference type="OrthoDB" id="9814290at2"/>
<evidence type="ECO:0000256" key="2">
    <source>
        <dbReference type="ARBA" id="ARBA00022692"/>
    </source>
</evidence>
<comment type="subcellular location">
    <subcellularLocation>
        <location evidence="1">Membrane</location>
        <topology evidence="1">Multi-pass membrane protein</topology>
    </subcellularLocation>
</comment>
<evidence type="ECO:0000313" key="8">
    <source>
        <dbReference type="EMBL" id="RIX31269.1"/>
    </source>
</evidence>
<accession>A0A3A1UAL1</accession>
<feature type="transmembrane region" description="Helical" evidence="6">
    <location>
        <begin position="69"/>
        <end position="89"/>
    </location>
</feature>
<feature type="transmembrane region" description="Helical" evidence="6">
    <location>
        <begin position="255"/>
        <end position="274"/>
    </location>
</feature>
<keyword evidence="4 6" id="KW-1133">Transmembrane helix</keyword>
<reference evidence="9" key="1">
    <citation type="submission" date="2018-09" db="EMBL/GenBank/DDBJ databases">
        <authorList>
            <person name="Kim I."/>
        </authorList>
    </citation>
    <scope>NUCLEOTIDE SEQUENCE [LARGE SCALE GENOMIC DNA]</scope>
    <source>
        <strain evidence="9">DD4a</strain>
    </source>
</reference>
<dbReference type="GO" id="GO:0017004">
    <property type="term" value="P:cytochrome complex assembly"/>
    <property type="evidence" value="ECO:0007669"/>
    <property type="project" value="UniProtKB-KW"/>
</dbReference>
<evidence type="ECO:0000256" key="6">
    <source>
        <dbReference type="SAM" id="Phobius"/>
    </source>
</evidence>
<feature type="transmembrane region" description="Helical" evidence="6">
    <location>
        <begin position="217"/>
        <end position="240"/>
    </location>
</feature>